<dbReference type="InterPro" id="IPR013976">
    <property type="entry name" value="HDOD"/>
</dbReference>
<dbReference type="GO" id="GO:0016301">
    <property type="term" value="F:kinase activity"/>
    <property type="evidence" value="ECO:0007669"/>
    <property type="project" value="UniProtKB-KW"/>
</dbReference>
<reference evidence="2 3" key="1">
    <citation type="submission" date="2017-02" db="EMBL/GenBank/DDBJ databases">
        <title>Chromobacterium haemolyticum H5244.</title>
        <authorList>
            <person name="Gulvik C.A."/>
        </authorList>
    </citation>
    <scope>NUCLEOTIDE SEQUENCE [LARGE SCALE GENOMIC DNA]</scope>
    <source>
        <strain evidence="2 3">H5244</strain>
    </source>
</reference>
<evidence type="ECO:0000259" key="1">
    <source>
        <dbReference type="PROSITE" id="PS51833"/>
    </source>
</evidence>
<sequence length="441" mass="49548">MELANWIKSIAERRWPILPNTLGELKDICARHSDLINFTDLANLCLSDPFLLLDLVRVVGGSRALQRNESIPSVEQTLLLMGLEAVTNRFGRVAALEAVPDKLDVEVLEAVEDWLGRSRVAALLIKEWLSLQGDHKVEDCFVAALLYNLPACLFMMQRNQLPDRPLLQEMSNAFDCDYAQVLEQFIKLMPLPTGLNALLGPGSPTKRRQLLRLAMATANSLEQGTWRSTWQVGVEAAAKLIGCAPSLAHQAVVHAALSVARHPRAVGYMYPVRSLLMLEGEYKRPSLQKTAALSDVEQMEKAIRESIRHLANDLKFERVLYYRYDQDAHALKLRYQLGLGDSHPLRKLSLGLEPGSFFAVLTSKPQSFHAPASVRQQLERRYEDLFFEHVGDNEFALITLFVGHALSGVFYVDNGHSGQAIDEDSYHRFKDLVARLTLLPQ</sequence>
<dbReference type="AlphaFoldDB" id="A0A1W0CF62"/>
<comment type="caution">
    <text evidence="2">The sequence shown here is derived from an EMBL/GenBank/DDBJ whole genome shotgun (WGS) entry which is preliminary data.</text>
</comment>
<dbReference type="SUPFAM" id="SSF109604">
    <property type="entry name" value="HD-domain/PDEase-like"/>
    <property type="match status" value="1"/>
</dbReference>
<dbReference type="Proteomes" id="UP000192721">
    <property type="component" value="Unassembled WGS sequence"/>
</dbReference>
<dbReference type="Gene3D" id="3.30.450.40">
    <property type="match status" value="1"/>
</dbReference>
<protein>
    <submittedName>
        <fullName evidence="2">Histidine kinase</fullName>
    </submittedName>
</protein>
<evidence type="ECO:0000313" key="2">
    <source>
        <dbReference type="EMBL" id="OQS33368.1"/>
    </source>
</evidence>
<dbReference type="InterPro" id="IPR029016">
    <property type="entry name" value="GAF-like_dom_sf"/>
</dbReference>
<organism evidence="2 3">
    <name type="scientific">Chromobacterium haemolyticum</name>
    <dbReference type="NCBI Taxonomy" id="394935"/>
    <lineage>
        <taxon>Bacteria</taxon>
        <taxon>Pseudomonadati</taxon>
        <taxon>Pseudomonadota</taxon>
        <taxon>Betaproteobacteria</taxon>
        <taxon>Neisseriales</taxon>
        <taxon>Chromobacteriaceae</taxon>
        <taxon>Chromobacterium</taxon>
    </lineage>
</organism>
<keyword evidence="2" id="KW-0418">Kinase</keyword>
<dbReference type="EMBL" id="MUKV01000039">
    <property type="protein sequence ID" value="OQS33368.1"/>
    <property type="molecule type" value="Genomic_DNA"/>
</dbReference>
<keyword evidence="2" id="KW-0808">Transferase</keyword>
<evidence type="ECO:0000313" key="3">
    <source>
        <dbReference type="Proteomes" id="UP000192721"/>
    </source>
</evidence>
<feature type="domain" description="HDOD" evidence="1">
    <location>
        <begin position="15"/>
        <end position="205"/>
    </location>
</feature>
<dbReference type="RefSeq" id="WP_081556738.1">
    <property type="nucleotide sequence ID" value="NZ_MUKV01000039.1"/>
</dbReference>
<dbReference type="PROSITE" id="PS51833">
    <property type="entry name" value="HDOD"/>
    <property type="match status" value="1"/>
</dbReference>
<gene>
    <name evidence="2" type="ORF">B0T45_20470</name>
</gene>
<dbReference type="Gene3D" id="1.10.3210.10">
    <property type="entry name" value="Hypothetical protein af1432"/>
    <property type="match status" value="1"/>
</dbReference>
<proteinExistence type="predicted"/>
<accession>A0A1W0CF62</accession>
<name>A0A1W0CF62_9NEIS</name>
<dbReference type="Pfam" id="PF08668">
    <property type="entry name" value="HDOD"/>
    <property type="match status" value="1"/>
</dbReference>